<dbReference type="Proteomes" id="UP000050795">
    <property type="component" value="Unassembled WGS sequence"/>
</dbReference>
<proteinExistence type="predicted"/>
<keyword evidence="3" id="KW-0472">Membrane</keyword>
<keyword evidence="1" id="KW-0732">Signal</keyword>
<evidence type="ECO:0000313" key="4">
    <source>
        <dbReference type="Proteomes" id="UP000050795"/>
    </source>
</evidence>
<evidence type="ECO:0000313" key="5">
    <source>
        <dbReference type="WBParaSite" id="TREG1_99040.1"/>
    </source>
</evidence>
<evidence type="ECO:0000256" key="3">
    <source>
        <dbReference type="SAM" id="Phobius"/>
    </source>
</evidence>
<dbReference type="InterPro" id="IPR031424">
    <property type="entry name" value="QVR-like"/>
</dbReference>
<keyword evidence="3" id="KW-0812">Transmembrane</keyword>
<dbReference type="PANTHER" id="PTHR38332:SF1">
    <property type="entry name" value="RE49668P"/>
    <property type="match status" value="1"/>
</dbReference>
<sequence>MLLISMHKILPTMLYNLVTWAIFYFLYKVNIANAIACYSCVSVNGSNPACEDPVSANVQVQIPCRQIIPGHDGLFYAHHCSKIKGIRQKDGLSLLIRKCSMDKLSDIPTHCGQFQLDDDLYHGCIATCSKDWCNTDNKCSIFNWILTLSLLVLLYNVII</sequence>
<organism evidence="4 5">
    <name type="scientific">Trichobilharzia regenti</name>
    <name type="common">Nasal bird schistosome</name>
    <dbReference type="NCBI Taxonomy" id="157069"/>
    <lineage>
        <taxon>Eukaryota</taxon>
        <taxon>Metazoa</taxon>
        <taxon>Spiralia</taxon>
        <taxon>Lophotrochozoa</taxon>
        <taxon>Platyhelminthes</taxon>
        <taxon>Trematoda</taxon>
        <taxon>Digenea</taxon>
        <taxon>Strigeidida</taxon>
        <taxon>Schistosomatoidea</taxon>
        <taxon>Schistosomatidae</taxon>
        <taxon>Trichobilharzia</taxon>
    </lineage>
</organism>
<evidence type="ECO:0000256" key="1">
    <source>
        <dbReference type="ARBA" id="ARBA00022729"/>
    </source>
</evidence>
<feature type="transmembrane region" description="Helical" evidence="3">
    <location>
        <begin position="9"/>
        <end position="27"/>
    </location>
</feature>
<dbReference type="GO" id="GO:0030431">
    <property type="term" value="P:sleep"/>
    <property type="evidence" value="ECO:0007669"/>
    <property type="project" value="InterPro"/>
</dbReference>
<reference evidence="4" key="1">
    <citation type="submission" date="2022-06" db="EMBL/GenBank/DDBJ databases">
        <authorList>
            <person name="Berger JAMES D."/>
            <person name="Berger JAMES D."/>
        </authorList>
    </citation>
    <scope>NUCLEOTIDE SEQUENCE [LARGE SCALE GENOMIC DNA]</scope>
</reference>
<protein>
    <submittedName>
        <fullName evidence="5">Protein quiver</fullName>
    </submittedName>
</protein>
<keyword evidence="3" id="KW-1133">Transmembrane helix</keyword>
<evidence type="ECO:0000256" key="2">
    <source>
        <dbReference type="ARBA" id="ARBA00023180"/>
    </source>
</evidence>
<dbReference type="PANTHER" id="PTHR38332">
    <property type="entry name" value="PROTEIN CBG11604"/>
    <property type="match status" value="1"/>
</dbReference>
<dbReference type="WBParaSite" id="TREG1_99040.1">
    <property type="protein sequence ID" value="TREG1_99040.1"/>
    <property type="gene ID" value="TREG1_99040"/>
</dbReference>
<dbReference type="GO" id="GO:0032222">
    <property type="term" value="P:regulation of synaptic transmission, cholinergic"/>
    <property type="evidence" value="ECO:0007669"/>
    <property type="project" value="InterPro"/>
</dbReference>
<name>A0AA85KRY8_TRIRE</name>
<reference evidence="5" key="2">
    <citation type="submission" date="2023-11" db="UniProtKB">
        <authorList>
            <consortium name="WormBaseParasite"/>
        </authorList>
    </citation>
    <scope>IDENTIFICATION</scope>
</reference>
<keyword evidence="4" id="KW-1185">Reference proteome</keyword>
<keyword evidence="2" id="KW-0325">Glycoprotein</keyword>
<accession>A0AA85KRY8</accession>
<dbReference type="Pfam" id="PF17064">
    <property type="entry name" value="QVR"/>
    <property type="match status" value="1"/>
</dbReference>
<feature type="transmembrane region" description="Helical" evidence="3">
    <location>
        <begin position="141"/>
        <end position="158"/>
    </location>
</feature>
<dbReference type="AlphaFoldDB" id="A0AA85KRY8"/>